<proteinExistence type="predicted"/>
<dbReference type="AlphaFoldDB" id="A0A819WAD3"/>
<dbReference type="Proteomes" id="UP000663851">
    <property type="component" value="Unassembled WGS sequence"/>
</dbReference>
<protein>
    <submittedName>
        <fullName evidence="1">Uncharacterized protein</fullName>
    </submittedName>
</protein>
<dbReference type="SUPFAM" id="SSF52047">
    <property type="entry name" value="RNI-like"/>
    <property type="match status" value="1"/>
</dbReference>
<sequence length="180" mass="21099">MWLIFDDCLALLDGRLKQLVTFIVQIDFISCCMPLMSYNMDDLPNLKGLSLVCYDKTFFYDNLIVPLLRRTSQLEELIFVCLYFKPAYVNDYSCSIVEYPHLISLDIIFVNVDYVDQFLNESKTHLPRLTELKVQFHALKEVTKTFTQDATRLNCATVKRLIVEDSIVFSEDVYRYFPSL</sequence>
<dbReference type="EMBL" id="CAJOBO010000072">
    <property type="protein sequence ID" value="CAF4119628.1"/>
    <property type="molecule type" value="Genomic_DNA"/>
</dbReference>
<name>A0A819WAD3_9BILA</name>
<organism evidence="1 2">
    <name type="scientific">Rotaria socialis</name>
    <dbReference type="NCBI Taxonomy" id="392032"/>
    <lineage>
        <taxon>Eukaryota</taxon>
        <taxon>Metazoa</taxon>
        <taxon>Spiralia</taxon>
        <taxon>Gnathifera</taxon>
        <taxon>Rotifera</taxon>
        <taxon>Eurotatoria</taxon>
        <taxon>Bdelloidea</taxon>
        <taxon>Philodinida</taxon>
        <taxon>Philodinidae</taxon>
        <taxon>Rotaria</taxon>
    </lineage>
</organism>
<evidence type="ECO:0000313" key="2">
    <source>
        <dbReference type="Proteomes" id="UP000663851"/>
    </source>
</evidence>
<gene>
    <name evidence="1" type="ORF">HFQ381_LOCUS2252</name>
</gene>
<reference evidence="1" key="1">
    <citation type="submission" date="2021-02" db="EMBL/GenBank/DDBJ databases">
        <authorList>
            <person name="Nowell W R."/>
        </authorList>
    </citation>
    <scope>NUCLEOTIDE SEQUENCE</scope>
</reference>
<accession>A0A819WAD3</accession>
<comment type="caution">
    <text evidence="1">The sequence shown here is derived from an EMBL/GenBank/DDBJ whole genome shotgun (WGS) entry which is preliminary data.</text>
</comment>
<evidence type="ECO:0000313" key="1">
    <source>
        <dbReference type="EMBL" id="CAF4119628.1"/>
    </source>
</evidence>